<dbReference type="PANTHER" id="PTHR43280:SF28">
    <property type="entry name" value="HTH-TYPE TRANSCRIPTIONAL ACTIVATOR RHAS"/>
    <property type="match status" value="1"/>
</dbReference>
<sequence>MINWLKTRWQSAFYRKSFLLILLIASIPGVISGIGIYWFGLQSTESELREIHAEEIDERVKNIDEQFNYLEESLSYWAFEPSFQSKIMQLDFIDQFQETREIKKKLLILKGSHPLIHNVELFVNRHDPVLFSPYVTNVEDQQHLRAYQSIIQASKNVTWEQAEVFSKNKKYQNEMTLTHQIPGVSNDPFGAIIVTIDQTTLARQLETLTPYSDGVSILLNDENDVLLSSSDFNNQSFISELQERKQTINGEKESFQIDWNHQTYSVSFGSFDRIGSEWTYVSAAPISAITSPIVTISKVILISSLSVLVLAFIMTFLASNRLYQPVKRLTLSLPTGSNWFGTSKYHDEFQQIRDSFYELSTEREKLEERMSAQVPQLKQHFLMQLARGYFYDYDEIELRKRMNSYGWETSDHHFLFIDYQLTGLYEAGTAVDDDEGLLTFAMANVMEDVAKDHIHQYTVLNAYDLSASMFLLVPNEDANVNHQIHLIADAVTKTINQLLHLQVTVTVSSVADRVKQIPQLFEELERGKRYREFGNKNQLIFLNELNNNREMEKLIYPFELEKEMIQCIRRGHTNEAEAIIRQFFNHLLDRGLNEVNVQSSVMQLYSAIQHEMLQSGLDLADLFEGRNMFVELQQIREREWMIRWLIGEVIQPYVLFMEDNMNMEMKRLVEQTLQYMKKYYMEDISLESCADFVHTTPYSLSKAFKNILGINFIDYLTNMRLDQAKRLLIESNVKISHIAEQVGYRHSYFNRIFKKHVGVPPSQFRKQYAQTS</sequence>
<proteinExistence type="predicted"/>
<dbReference type="Gene3D" id="3.30.450.20">
    <property type="entry name" value="PAS domain"/>
    <property type="match status" value="1"/>
</dbReference>
<dbReference type="eggNOG" id="COG2207">
    <property type="taxonomic scope" value="Bacteria"/>
</dbReference>
<name>N4WU68_9BACI</name>
<dbReference type="GO" id="GO:0043565">
    <property type="term" value="F:sequence-specific DNA binding"/>
    <property type="evidence" value="ECO:0007669"/>
    <property type="project" value="InterPro"/>
</dbReference>
<reference evidence="6 7" key="1">
    <citation type="submission" date="2013-03" db="EMBL/GenBank/DDBJ databases">
        <title>Draft genome sequence of Gracibacillus halophilus YIM-C55.5, a moderately halophilic and thermophilic organism from the Xiaochaidamu salt lake.</title>
        <authorList>
            <person name="Sugumar T."/>
            <person name="Polireddy D.R."/>
            <person name="Antony A."/>
            <person name="Madhava Y.R."/>
            <person name="Sivakumar N."/>
        </authorList>
    </citation>
    <scope>NUCLEOTIDE SEQUENCE [LARGE SCALE GENOMIC DNA]</scope>
    <source>
        <strain evidence="6 7">YIM-C55.5</strain>
    </source>
</reference>
<dbReference type="SMART" id="SM00342">
    <property type="entry name" value="HTH_ARAC"/>
    <property type="match status" value="1"/>
</dbReference>
<evidence type="ECO:0000256" key="2">
    <source>
        <dbReference type="ARBA" id="ARBA00023125"/>
    </source>
</evidence>
<dbReference type="EMBL" id="APML01000012">
    <property type="protein sequence ID" value="ENH97910.1"/>
    <property type="molecule type" value="Genomic_DNA"/>
</dbReference>
<comment type="caution">
    <text evidence="6">The sequence shown here is derived from an EMBL/GenBank/DDBJ whole genome shotgun (WGS) entry which is preliminary data.</text>
</comment>
<feature type="domain" description="HTH araC/xylS-type" evidence="5">
    <location>
        <begin position="670"/>
        <end position="767"/>
    </location>
</feature>
<evidence type="ECO:0000313" key="7">
    <source>
        <dbReference type="Proteomes" id="UP000012283"/>
    </source>
</evidence>
<keyword evidence="4" id="KW-0472">Membrane</keyword>
<dbReference type="InterPro" id="IPR009057">
    <property type="entry name" value="Homeodomain-like_sf"/>
</dbReference>
<dbReference type="InterPro" id="IPR018060">
    <property type="entry name" value="HTH_AraC"/>
</dbReference>
<dbReference type="PANTHER" id="PTHR43280">
    <property type="entry name" value="ARAC-FAMILY TRANSCRIPTIONAL REGULATOR"/>
    <property type="match status" value="1"/>
</dbReference>
<dbReference type="Gene3D" id="1.10.10.60">
    <property type="entry name" value="Homeodomain-like"/>
    <property type="match status" value="2"/>
</dbReference>
<keyword evidence="2" id="KW-0238">DNA-binding</keyword>
<dbReference type="PATRIC" id="fig|1308866.3.peg.632"/>
<evidence type="ECO:0000259" key="5">
    <source>
        <dbReference type="PROSITE" id="PS01124"/>
    </source>
</evidence>
<dbReference type="AlphaFoldDB" id="N4WU68"/>
<keyword evidence="7" id="KW-1185">Reference proteome</keyword>
<keyword evidence="3" id="KW-0804">Transcription</keyword>
<protein>
    <submittedName>
        <fullName evidence="6">HTH-type transcriptional regulator YesS</fullName>
    </submittedName>
</protein>
<dbReference type="RefSeq" id="WP_003464444.1">
    <property type="nucleotide sequence ID" value="NZ_APML01000012.1"/>
</dbReference>
<evidence type="ECO:0000256" key="1">
    <source>
        <dbReference type="ARBA" id="ARBA00023015"/>
    </source>
</evidence>
<evidence type="ECO:0000313" key="6">
    <source>
        <dbReference type="EMBL" id="ENH97910.1"/>
    </source>
</evidence>
<dbReference type="SUPFAM" id="SSF46689">
    <property type="entry name" value="Homeodomain-like"/>
    <property type="match status" value="2"/>
</dbReference>
<keyword evidence="4" id="KW-1133">Transmembrane helix</keyword>
<dbReference type="STRING" id="1308866.J416_03116"/>
<feature type="transmembrane region" description="Helical" evidence="4">
    <location>
        <begin position="20"/>
        <end position="40"/>
    </location>
</feature>
<dbReference type="Pfam" id="PF12833">
    <property type="entry name" value="HTH_18"/>
    <property type="match status" value="1"/>
</dbReference>
<keyword evidence="4" id="KW-0812">Transmembrane</keyword>
<dbReference type="PROSITE" id="PS01124">
    <property type="entry name" value="HTH_ARAC_FAMILY_2"/>
    <property type="match status" value="1"/>
</dbReference>
<evidence type="ECO:0000256" key="3">
    <source>
        <dbReference type="ARBA" id="ARBA00023163"/>
    </source>
</evidence>
<keyword evidence="1" id="KW-0805">Transcription regulation</keyword>
<gene>
    <name evidence="6" type="ORF">J416_03116</name>
</gene>
<dbReference type="GO" id="GO:0003700">
    <property type="term" value="F:DNA-binding transcription factor activity"/>
    <property type="evidence" value="ECO:0007669"/>
    <property type="project" value="InterPro"/>
</dbReference>
<organism evidence="6 7">
    <name type="scientific">Gracilibacillus halophilus YIM-C55.5</name>
    <dbReference type="NCBI Taxonomy" id="1308866"/>
    <lineage>
        <taxon>Bacteria</taxon>
        <taxon>Bacillati</taxon>
        <taxon>Bacillota</taxon>
        <taxon>Bacilli</taxon>
        <taxon>Bacillales</taxon>
        <taxon>Bacillaceae</taxon>
        <taxon>Gracilibacillus</taxon>
    </lineage>
</organism>
<evidence type="ECO:0000256" key="4">
    <source>
        <dbReference type="SAM" id="Phobius"/>
    </source>
</evidence>
<dbReference type="Proteomes" id="UP000012283">
    <property type="component" value="Unassembled WGS sequence"/>
</dbReference>
<accession>N4WU68</accession>